<dbReference type="InterPro" id="IPR021728">
    <property type="entry name" value="DUF3300"/>
</dbReference>
<evidence type="ECO:0000313" key="3">
    <source>
        <dbReference type="EMBL" id="GGI52844.1"/>
    </source>
</evidence>
<accession>A0A8J3B0W2</accession>
<feature type="compositionally biased region" description="Low complexity" evidence="1">
    <location>
        <begin position="312"/>
        <end position="322"/>
    </location>
</feature>
<keyword evidence="2" id="KW-0472">Membrane</keyword>
<keyword evidence="4" id="KW-1185">Reference proteome</keyword>
<keyword evidence="2" id="KW-1133">Transmembrane helix</keyword>
<evidence type="ECO:0000256" key="1">
    <source>
        <dbReference type="SAM" id="MobiDB-lite"/>
    </source>
</evidence>
<sequence>MRNSVLNILRIAITGITMLTITLVPVMAPAQESQPFSREQIDQLVAPIALYPDTLLSQVLMASTYPADVADAAKWSKSHSSMKGDDAVKAVDSQQWDPSVKAIVAFPQVLQMMGEKPDWVQKLGDAFLASSKDVLDSAQRLRAQAQKAGNLKSSEQQKVVVDQSQSTQVIKIEPANPEVVYVPTYNPTVVYGAWPYPAYPPYYFPPPPAYYPGAALASGIAFGIGVGIVASLWSDCDWHHGDIDINVNKYNNINVHNKISANQTKFQHNSANRRGVPYRDQASRQKYGKSVPGASQRADFRGRDQARDAQRRQAQGALQQRGMDPARERAQLQNDPKARELAQNAARDTGRNRTGNSVRSQGQMRGAGDNALHGAGNGRQMRQQIDRGNASRASMAQRGGGMSRGGARAGGFGRHR</sequence>
<feature type="compositionally biased region" description="Polar residues" evidence="1">
    <location>
        <begin position="352"/>
        <end position="363"/>
    </location>
</feature>
<feature type="region of interest" description="Disordered" evidence="1">
    <location>
        <begin position="263"/>
        <end position="416"/>
    </location>
</feature>
<feature type="transmembrane region" description="Helical" evidence="2">
    <location>
        <begin position="7"/>
        <end position="28"/>
    </location>
</feature>
<comment type="caution">
    <text evidence="3">The sequence shown here is derived from an EMBL/GenBank/DDBJ whole genome shotgun (WGS) entry which is preliminary data.</text>
</comment>
<dbReference type="PANTHER" id="PTHR40269">
    <property type="entry name" value="OUTER MEMBRANE PROTEIN-RELATED"/>
    <property type="match status" value="1"/>
</dbReference>
<evidence type="ECO:0000256" key="2">
    <source>
        <dbReference type="SAM" id="Phobius"/>
    </source>
</evidence>
<proteinExistence type="predicted"/>
<feature type="compositionally biased region" description="Polar residues" evidence="1">
    <location>
        <begin position="263"/>
        <end position="272"/>
    </location>
</feature>
<feature type="compositionally biased region" description="Basic and acidic residues" evidence="1">
    <location>
        <begin position="324"/>
        <end position="340"/>
    </location>
</feature>
<dbReference type="AlphaFoldDB" id="A0A8J3B0W2"/>
<dbReference type="EMBL" id="BMDP01000001">
    <property type="protein sequence ID" value="GGI52844.1"/>
    <property type="molecule type" value="Genomic_DNA"/>
</dbReference>
<organism evidence="3 4">
    <name type="scientific">Oxalicibacterium solurbis</name>
    <dbReference type="NCBI Taxonomy" id="69280"/>
    <lineage>
        <taxon>Bacteria</taxon>
        <taxon>Pseudomonadati</taxon>
        <taxon>Pseudomonadota</taxon>
        <taxon>Betaproteobacteria</taxon>
        <taxon>Burkholderiales</taxon>
        <taxon>Oxalobacteraceae</taxon>
        <taxon>Oxalicibacterium</taxon>
    </lineage>
</organism>
<dbReference type="RefSeq" id="WP_188418875.1">
    <property type="nucleotide sequence ID" value="NZ_BMDP01000001.1"/>
</dbReference>
<feature type="compositionally biased region" description="Gly residues" evidence="1">
    <location>
        <begin position="398"/>
        <end position="416"/>
    </location>
</feature>
<dbReference type="PANTHER" id="PTHR40269:SF1">
    <property type="entry name" value="OUTER MEMBRANE PROTEIN"/>
    <property type="match status" value="1"/>
</dbReference>
<reference evidence="3" key="1">
    <citation type="journal article" date="2014" name="Int. J. Syst. Evol. Microbiol.">
        <title>Complete genome sequence of Corynebacterium casei LMG S-19264T (=DSM 44701T), isolated from a smear-ripened cheese.</title>
        <authorList>
            <consortium name="US DOE Joint Genome Institute (JGI-PGF)"/>
            <person name="Walter F."/>
            <person name="Albersmeier A."/>
            <person name="Kalinowski J."/>
            <person name="Ruckert C."/>
        </authorList>
    </citation>
    <scope>NUCLEOTIDE SEQUENCE</scope>
    <source>
        <strain evidence="3">CCM 7664</strain>
    </source>
</reference>
<keyword evidence="2" id="KW-0812">Transmembrane</keyword>
<dbReference type="Proteomes" id="UP000627205">
    <property type="component" value="Unassembled WGS sequence"/>
</dbReference>
<dbReference type="Pfam" id="PF11737">
    <property type="entry name" value="DUF3300"/>
    <property type="match status" value="1"/>
</dbReference>
<evidence type="ECO:0000313" key="4">
    <source>
        <dbReference type="Proteomes" id="UP000627205"/>
    </source>
</evidence>
<protein>
    <submittedName>
        <fullName evidence="3">Membrane protein</fullName>
    </submittedName>
</protein>
<name>A0A8J3B0W2_9BURK</name>
<feature type="compositionally biased region" description="Basic and acidic residues" evidence="1">
    <location>
        <begin position="298"/>
        <end position="311"/>
    </location>
</feature>
<gene>
    <name evidence="3" type="ORF">GCM10011430_00180</name>
</gene>
<reference evidence="3" key="2">
    <citation type="submission" date="2020-09" db="EMBL/GenBank/DDBJ databases">
        <authorList>
            <person name="Sun Q."/>
            <person name="Sedlacek I."/>
        </authorList>
    </citation>
    <scope>NUCLEOTIDE SEQUENCE</scope>
    <source>
        <strain evidence="3">CCM 7664</strain>
    </source>
</reference>